<protein>
    <submittedName>
        <fullName evidence="1">Uncharacterized protein</fullName>
    </submittedName>
</protein>
<proteinExistence type="predicted"/>
<keyword evidence="2" id="KW-1185">Reference proteome</keyword>
<reference evidence="1 2" key="1">
    <citation type="journal article" date="2020" name="Cell">
        <title>Large-Scale Comparative Analyses of Tick Genomes Elucidate Their Genetic Diversity and Vector Capacities.</title>
        <authorList>
            <consortium name="Tick Genome and Microbiome Consortium (TIGMIC)"/>
            <person name="Jia N."/>
            <person name="Wang J."/>
            <person name="Shi W."/>
            <person name="Du L."/>
            <person name="Sun Y."/>
            <person name="Zhan W."/>
            <person name="Jiang J.F."/>
            <person name="Wang Q."/>
            <person name="Zhang B."/>
            <person name="Ji P."/>
            <person name="Bell-Sakyi L."/>
            <person name="Cui X.M."/>
            <person name="Yuan T.T."/>
            <person name="Jiang B.G."/>
            <person name="Yang W.F."/>
            <person name="Lam T.T."/>
            <person name="Chang Q.C."/>
            <person name="Ding S.J."/>
            <person name="Wang X.J."/>
            <person name="Zhu J.G."/>
            <person name="Ruan X.D."/>
            <person name="Zhao L."/>
            <person name="Wei J.T."/>
            <person name="Ye R.Z."/>
            <person name="Que T.C."/>
            <person name="Du C.H."/>
            <person name="Zhou Y.H."/>
            <person name="Cheng J.X."/>
            <person name="Dai P.F."/>
            <person name="Guo W.B."/>
            <person name="Han X.H."/>
            <person name="Huang E.J."/>
            <person name="Li L.F."/>
            <person name="Wei W."/>
            <person name="Gao Y.C."/>
            <person name="Liu J.Z."/>
            <person name="Shao H.Z."/>
            <person name="Wang X."/>
            <person name="Wang C.C."/>
            <person name="Yang T.C."/>
            <person name="Huo Q.B."/>
            <person name="Li W."/>
            <person name="Chen H.Y."/>
            <person name="Chen S.E."/>
            <person name="Zhou L.G."/>
            <person name="Ni X.B."/>
            <person name="Tian J.H."/>
            <person name="Sheng Y."/>
            <person name="Liu T."/>
            <person name="Pan Y.S."/>
            <person name="Xia L.Y."/>
            <person name="Li J."/>
            <person name="Zhao F."/>
            <person name="Cao W.C."/>
        </authorList>
    </citation>
    <scope>NUCLEOTIDE SEQUENCE [LARGE SCALE GENOMIC DNA]</scope>
    <source>
        <strain evidence="1">Iper-2018</strain>
    </source>
</reference>
<comment type="caution">
    <text evidence="1">The sequence shown here is derived from an EMBL/GenBank/DDBJ whole genome shotgun (WGS) entry which is preliminary data.</text>
</comment>
<dbReference type="Proteomes" id="UP000805193">
    <property type="component" value="Unassembled WGS sequence"/>
</dbReference>
<accession>A0AC60QN24</accession>
<evidence type="ECO:0000313" key="2">
    <source>
        <dbReference type="Proteomes" id="UP000805193"/>
    </source>
</evidence>
<dbReference type="EMBL" id="JABSTQ010007540">
    <property type="protein sequence ID" value="KAG0435561.1"/>
    <property type="molecule type" value="Genomic_DNA"/>
</dbReference>
<organism evidence="1 2">
    <name type="scientific">Ixodes persulcatus</name>
    <name type="common">Taiga tick</name>
    <dbReference type="NCBI Taxonomy" id="34615"/>
    <lineage>
        <taxon>Eukaryota</taxon>
        <taxon>Metazoa</taxon>
        <taxon>Ecdysozoa</taxon>
        <taxon>Arthropoda</taxon>
        <taxon>Chelicerata</taxon>
        <taxon>Arachnida</taxon>
        <taxon>Acari</taxon>
        <taxon>Parasitiformes</taxon>
        <taxon>Ixodida</taxon>
        <taxon>Ixodoidea</taxon>
        <taxon>Ixodidae</taxon>
        <taxon>Ixodinae</taxon>
        <taxon>Ixodes</taxon>
    </lineage>
</organism>
<gene>
    <name evidence="1" type="ORF">HPB47_018415</name>
</gene>
<evidence type="ECO:0000313" key="1">
    <source>
        <dbReference type="EMBL" id="KAG0435561.1"/>
    </source>
</evidence>
<sequence>MADRALPQDRERFFSDGVDVLCRTAGHRPKSLKMGAAVEHFKNTSLKLLTSDKGGECVVLPQDLYAAKAREAVAKNFKVVKPGFLNKVKLRAKKLCSEMDLSVLAKMNARVTAPSYPGEERGVTGFHVGVGASAKLDVVATASGTLGVEAQRASVGRSPHVGLPGCAGRLAGVLDLVVVASGRRDD</sequence>
<name>A0AC60QN24_IXOPE</name>